<name>A0A814AWD4_9BILA</name>
<dbReference type="AlphaFoldDB" id="A0A814AWD4"/>
<feature type="region of interest" description="Disordered" evidence="1">
    <location>
        <begin position="233"/>
        <end position="263"/>
    </location>
</feature>
<dbReference type="EMBL" id="CAJNOC010002192">
    <property type="protein sequence ID" value="CAF0918056.1"/>
    <property type="molecule type" value="Genomic_DNA"/>
</dbReference>
<protein>
    <recommendedName>
        <fullName evidence="4">SWIM-type domain-containing protein</fullName>
    </recommendedName>
</protein>
<keyword evidence="3" id="KW-1185">Reference proteome</keyword>
<comment type="caution">
    <text evidence="2">The sequence shown here is derived from an EMBL/GenBank/DDBJ whole genome shotgun (WGS) entry which is preliminary data.</text>
</comment>
<sequence length="263" mass="30693">MCFSQDKDLENLLRKGDVILVDRGFRDSIEYFENKKLRVMMPAFIAKYRKQLTCQQANHSRLVTKCRWDLLFTNSAEFVNLNDVDLVQDFPRLSYEYILENITFGSYQLKQSLGYLAEHFDINGKLIMKKDKHNSVIILKKNSRVIKGKIQSRHSWSVNYKVNVSYLSNIEHQKNQVPINGWYCPCKNGSRTIGCCSHIASIIFYFGYARYLDEIPKPASFLSSIYPNCFNDSSDEENDKEETQTQTQNESQKKKKESSKKKS</sequence>
<accession>A0A814AWD4</accession>
<evidence type="ECO:0000313" key="3">
    <source>
        <dbReference type="Proteomes" id="UP000663879"/>
    </source>
</evidence>
<dbReference type="OrthoDB" id="7446692at2759"/>
<feature type="compositionally biased region" description="Basic residues" evidence="1">
    <location>
        <begin position="253"/>
        <end position="263"/>
    </location>
</feature>
<dbReference type="Proteomes" id="UP000663879">
    <property type="component" value="Unassembled WGS sequence"/>
</dbReference>
<evidence type="ECO:0000313" key="2">
    <source>
        <dbReference type="EMBL" id="CAF0918056.1"/>
    </source>
</evidence>
<evidence type="ECO:0008006" key="4">
    <source>
        <dbReference type="Google" id="ProtNLM"/>
    </source>
</evidence>
<evidence type="ECO:0000256" key="1">
    <source>
        <dbReference type="SAM" id="MobiDB-lite"/>
    </source>
</evidence>
<reference evidence="2" key="1">
    <citation type="submission" date="2021-02" db="EMBL/GenBank/DDBJ databases">
        <authorList>
            <person name="Nowell W R."/>
        </authorList>
    </citation>
    <scope>NUCLEOTIDE SEQUENCE</scope>
    <source>
        <strain evidence="2">Ploen Becks lab</strain>
    </source>
</reference>
<proteinExistence type="predicted"/>
<organism evidence="2 3">
    <name type="scientific">Brachionus calyciflorus</name>
    <dbReference type="NCBI Taxonomy" id="104777"/>
    <lineage>
        <taxon>Eukaryota</taxon>
        <taxon>Metazoa</taxon>
        <taxon>Spiralia</taxon>
        <taxon>Gnathifera</taxon>
        <taxon>Rotifera</taxon>
        <taxon>Eurotatoria</taxon>
        <taxon>Monogononta</taxon>
        <taxon>Pseudotrocha</taxon>
        <taxon>Ploima</taxon>
        <taxon>Brachionidae</taxon>
        <taxon>Brachionus</taxon>
    </lineage>
</organism>
<gene>
    <name evidence="2" type="ORF">OXX778_LOCUS12253</name>
</gene>